<dbReference type="STRING" id="56857.A0A200PW45"/>
<evidence type="ECO:0000313" key="7">
    <source>
        <dbReference type="Proteomes" id="UP000195402"/>
    </source>
</evidence>
<comment type="subcellular location">
    <subcellularLocation>
        <location evidence="1">Nucleus</location>
    </subcellularLocation>
</comment>
<feature type="region of interest" description="Disordered" evidence="5">
    <location>
        <begin position="288"/>
        <end position="337"/>
    </location>
</feature>
<dbReference type="SUPFAM" id="SSF47396">
    <property type="entry name" value="Transcription factor IIA (TFIIA), alpha-helical domain"/>
    <property type="match status" value="1"/>
</dbReference>
<dbReference type="GO" id="GO:0006367">
    <property type="term" value="P:transcription initiation at RNA polymerase II promoter"/>
    <property type="evidence" value="ECO:0007669"/>
    <property type="project" value="InterPro"/>
</dbReference>
<sequence length="404" mass="44412">MSTTSTVYLHVVDAVVSKLREEFITEGVDDSVLNELQGLWELKMMQCGVIQGPIERTSASRGTGVPTPVRDLNVPYEGTEEYETPTADMLFPPTPLQTPMQTPLPGEPGSYQYYPAGQSENSTTLDTGAVSDLPGKPASYMQQPSPWMNQRPPGVDVNVAYEEVREEEGGISQAQPPIKDFLMLTSGKRKRDDYAPPNLFPNGYIPQQDGSADASLDCSLQEKVPVAKNSLNEAHAKTLHDRLKLQERKNADAAIASLIKMRQGASTIPQHDGFDDIYNDGVRVEDYNTPSYPVNTNNVATPKPTKSEAVEDDEPPLNEDDDDDDLDDLDQGDEGPGINHLVLAQFEKVSRTKSRWKCTLKDGIMHLNNKDILFAKVMGRVKPKSAIPGVTVCYLVTGFCLVKA</sequence>
<reference evidence="6 7" key="1">
    <citation type="journal article" date="2017" name="Mol. Plant">
        <title>The Genome of Medicinal Plant Macleaya cordata Provides New Insights into Benzylisoquinoline Alkaloids Metabolism.</title>
        <authorList>
            <person name="Liu X."/>
            <person name="Liu Y."/>
            <person name="Huang P."/>
            <person name="Ma Y."/>
            <person name="Qing Z."/>
            <person name="Tang Q."/>
            <person name="Cao H."/>
            <person name="Cheng P."/>
            <person name="Zheng Y."/>
            <person name="Yuan Z."/>
            <person name="Zhou Y."/>
            <person name="Liu J."/>
            <person name="Tang Z."/>
            <person name="Zhuo Y."/>
            <person name="Zhang Y."/>
            <person name="Yu L."/>
            <person name="Huang J."/>
            <person name="Yang P."/>
            <person name="Peng Q."/>
            <person name="Zhang J."/>
            <person name="Jiang W."/>
            <person name="Zhang Z."/>
            <person name="Lin K."/>
            <person name="Ro D.K."/>
            <person name="Chen X."/>
            <person name="Xiong X."/>
            <person name="Shang Y."/>
            <person name="Huang S."/>
            <person name="Zeng J."/>
        </authorList>
    </citation>
    <scope>NUCLEOTIDE SEQUENCE [LARGE SCALE GENOMIC DNA]</scope>
    <source>
        <strain evidence="7">cv. BLH2017</strain>
        <tissue evidence="6">Root</tissue>
    </source>
</reference>
<dbReference type="CDD" id="cd07976">
    <property type="entry name" value="TFIIA_alpha_beta_like"/>
    <property type="match status" value="2"/>
</dbReference>
<evidence type="ECO:0000256" key="3">
    <source>
        <dbReference type="ARBA" id="ARBA00023163"/>
    </source>
</evidence>
<dbReference type="OrthoDB" id="6275927at2759"/>
<evidence type="ECO:0000256" key="2">
    <source>
        <dbReference type="ARBA" id="ARBA00010059"/>
    </source>
</evidence>
<gene>
    <name evidence="6" type="ORF">BVC80_9099g265</name>
</gene>
<dbReference type="Gene3D" id="1.10.287.100">
    <property type="match status" value="1"/>
</dbReference>
<evidence type="ECO:0000313" key="6">
    <source>
        <dbReference type="EMBL" id="OVA02443.1"/>
    </source>
</evidence>
<accession>A0A200PW45</accession>
<dbReference type="FunFam" id="2.30.18.10:FF:000005">
    <property type="entry name" value="transcription initiation factor IIA large subunit"/>
    <property type="match status" value="1"/>
</dbReference>
<dbReference type="Proteomes" id="UP000195402">
    <property type="component" value="Unassembled WGS sequence"/>
</dbReference>
<dbReference type="Gene3D" id="2.30.18.10">
    <property type="entry name" value="Transcription factor IIA (TFIIA), beta-barrel domain"/>
    <property type="match status" value="1"/>
</dbReference>
<dbReference type="InterPro" id="IPR009088">
    <property type="entry name" value="TFIIA_b-brl"/>
</dbReference>
<keyword evidence="3" id="KW-0804">Transcription</keyword>
<comment type="similarity">
    <text evidence="2">Belongs to the TFIIA subunit 1 family.</text>
</comment>
<dbReference type="PANTHER" id="PTHR12694:SF8">
    <property type="entry name" value="TRANSCRIPTION INITIATION FACTOR IIA SUBUNIT 1"/>
    <property type="match status" value="1"/>
</dbReference>
<evidence type="ECO:0000256" key="4">
    <source>
        <dbReference type="ARBA" id="ARBA00023242"/>
    </source>
</evidence>
<dbReference type="FunFam" id="1.10.287.100:FF:000001">
    <property type="entry name" value="Transcription initiation factor IIA subunit"/>
    <property type="match status" value="1"/>
</dbReference>
<dbReference type="AlphaFoldDB" id="A0A200PW45"/>
<keyword evidence="4" id="KW-0539">Nucleus</keyword>
<evidence type="ECO:0000256" key="1">
    <source>
        <dbReference type="ARBA" id="ARBA00004123"/>
    </source>
</evidence>
<name>A0A200PW45_MACCD</name>
<dbReference type="InterPro" id="IPR004855">
    <property type="entry name" value="TFIIA_asu/bsu"/>
</dbReference>
<dbReference type="GO" id="GO:0005672">
    <property type="term" value="C:transcription factor TFIIA complex"/>
    <property type="evidence" value="ECO:0007669"/>
    <property type="project" value="InterPro"/>
</dbReference>
<dbReference type="SMART" id="SM01371">
    <property type="entry name" value="TFIIA"/>
    <property type="match status" value="1"/>
</dbReference>
<proteinExistence type="inferred from homology"/>
<feature type="compositionally biased region" description="Polar residues" evidence="5">
    <location>
        <begin position="288"/>
        <end position="300"/>
    </location>
</feature>
<comment type="caution">
    <text evidence="6">The sequence shown here is derived from an EMBL/GenBank/DDBJ whole genome shotgun (WGS) entry which is preliminary data.</text>
</comment>
<dbReference type="SUPFAM" id="SSF50784">
    <property type="entry name" value="Transcription factor IIA (TFIIA), beta-barrel domain"/>
    <property type="match status" value="1"/>
</dbReference>
<dbReference type="EMBL" id="MVGT01003956">
    <property type="protein sequence ID" value="OVA02443.1"/>
    <property type="molecule type" value="Genomic_DNA"/>
</dbReference>
<keyword evidence="7" id="KW-1185">Reference proteome</keyword>
<dbReference type="Pfam" id="PF03153">
    <property type="entry name" value="TFIIA"/>
    <property type="match status" value="2"/>
</dbReference>
<organism evidence="6 7">
    <name type="scientific">Macleaya cordata</name>
    <name type="common">Five-seeded plume-poppy</name>
    <name type="synonym">Bocconia cordata</name>
    <dbReference type="NCBI Taxonomy" id="56857"/>
    <lineage>
        <taxon>Eukaryota</taxon>
        <taxon>Viridiplantae</taxon>
        <taxon>Streptophyta</taxon>
        <taxon>Embryophyta</taxon>
        <taxon>Tracheophyta</taxon>
        <taxon>Spermatophyta</taxon>
        <taxon>Magnoliopsida</taxon>
        <taxon>Ranunculales</taxon>
        <taxon>Papaveraceae</taxon>
        <taxon>Papaveroideae</taxon>
        <taxon>Macleaya</taxon>
    </lineage>
</organism>
<dbReference type="PANTHER" id="PTHR12694">
    <property type="entry name" value="TRANSCRIPTION INITIATION FACTOR IIA SUBUNIT 1"/>
    <property type="match status" value="1"/>
</dbReference>
<dbReference type="InParanoid" id="A0A200PW45"/>
<feature type="compositionally biased region" description="Acidic residues" evidence="5">
    <location>
        <begin position="310"/>
        <end position="333"/>
    </location>
</feature>
<protein>
    <submittedName>
        <fullName evidence="6">Transcription factor IIA</fullName>
    </submittedName>
</protein>
<dbReference type="OMA" id="GEPGSYQ"/>
<evidence type="ECO:0000256" key="5">
    <source>
        <dbReference type="SAM" id="MobiDB-lite"/>
    </source>
</evidence>